<evidence type="ECO:0000313" key="3">
    <source>
        <dbReference type="EMBL" id="CAL1580509.1"/>
    </source>
</evidence>
<evidence type="ECO:0000313" key="4">
    <source>
        <dbReference type="Proteomes" id="UP001497482"/>
    </source>
</evidence>
<dbReference type="Proteomes" id="UP001497482">
    <property type="component" value="Chromosome 14"/>
</dbReference>
<reference evidence="3 4" key="1">
    <citation type="submission" date="2024-04" db="EMBL/GenBank/DDBJ databases">
        <authorList>
            <person name="Waldvogel A.-M."/>
            <person name="Schoenle A."/>
        </authorList>
    </citation>
    <scope>NUCLEOTIDE SEQUENCE [LARGE SCALE GENOMIC DNA]</scope>
</reference>
<dbReference type="AlphaFoldDB" id="A0AAV2JYY6"/>
<dbReference type="GO" id="GO:0005525">
    <property type="term" value="F:GTP binding"/>
    <property type="evidence" value="ECO:0007669"/>
    <property type="project" value="InterPro"/>
</dbReference>
<dbReference type="EMBL" id="OZ035836">
    <property type="protein sequence ID" value="CAL1580509.1"/>
    <property type="molecule type" value="Genomic_DNA"/>
</dbReference>
<feature type="compositionally biased region" description="Low complexity" evidence="2">
    <location>
        <begin position="80"/>
        <end position="92"/>
    </location>
</feature>
<dbReference type="Gene3D" id="3.40.50.300">
    <property type="entry name" value="P-loop containing nucleotide triphosphate hydrolases"/>
    <property type="match status" value="1"/>
</dbReference>
<dbReference type="SUPFAM" id="SSF52540">
    <property type="entry name" value="P-loop containing nucleoside triphosphate hydrolases"/>
    <property type="match status" value="1"/>
</dbReference>
<dbReference type="InterPro" id="IPR001806">
    <property type="entry name" value="Small_GTPase"/>
</dbReference>
<keyword evidence="1" id="KW-0547">Nucleotide-binding</keyword>
<dbReference type="GO" id="GO:0003924">
    <property type="term" value="F:GTPase activity"/>
    <property type="evidence" value="ECO:0007669"/>
    <property type="project" value="InterPro"/>
</dbReference>
<protein>
    <submittedName>
        <fullName evidence="3">Uncharacterized protein</fullName>
    </submittedName>
</protein>
<dbReference type="PROSITE" id="PS51419">
    <property type="entry name" value="RAB"/>
    <property type="match status" value="1"/>
</dbReference>
<sequence length="162" mass="17535">MEEAGEVPMKEAKEFAESISAIFIETSARNSVNIEALFQKISKQIPPLENTEVESNESFKLSGTLPAPARSSHIHHEGAQQEQQQQQQQQQQRSCVTVITTSNRLPSSAGSSSELSRHQVVPSQPSQGPIRPADDGVLPSAGFTSHSGLPTLASRTRVHSQP</sequence>
<gene>
    <name evidence="3" type="ORF">KC01_LOCUS11340</name>
</gene>
<organism evidence="3 4">
    <name type="scientific">Knipowitschia caucasica</name>
    <name type="common">Caucasian dwarf goby</name>
    <name type="synonym">Pomatoschistus caucasicus</name>
    <dbReference type="NCBI Taxonomy" id="637954"/>
    <lineage>
        <taxon>Eukaryota</taxon>
        <taxon>Metazoa</taxon>
        <taxon>Chordata</taxon>
        <taxon>Craniata</taxon>
        <taxon>Vertebrata</taxon>
        <taxon>Euteleostomi</taxon>
        <taxon>Actinopterygii</taxon>
        <taxon>Neopterygii</taxon>
        <taxon>Teleostei</taxon>
        <taxon>Neoteleostei</taxon>
        <taxon>Acanthomorphata</taxon>
        <taxon>Gobiaria</taxon>
        <taxon>Gobiiformes</taxon>
        <taxon>Gobioidei</taxon>
        <taxon>Gobiidae</taxon>
        <taxon>Gobiinae</taxon>
        <taxon>Knipowitschia</taxon>
    </lineage>
</organism>
<feature type="compositionally biased region" description="Polar residues" evidence="2">
    <location>
        <begin position="93"/>
        <end position="106"/>
    </location>
</feature>
<dbReference type="Pfam" id="PF00071">
    <property type="entry name" value="Ras"/>
    <property type="match status" value="1"/>
</dbReference>
<proteinExistence type="predicted"/>
<evidence type="ECO:0000256" key="1">
    <source>
        <dbReference type="ARBA" id="ARBA00022741"/>
    </source>
</evidence>
<evidence type="ECO:0000256" key="2">
    <source>
        <dbReference type="SAM" id="MobiDB-lite"/>
    </source>
</evidence>
<dbReference type="InterPro" id="IPR027417">
    <property type="entry name" value="P-loop_NTPase"/>
</dbReference>
<feature type="region of interest" description="Disordered" evidence="2">
    <location>
        <begin position="52"/>
        <end position="162"/>
    </location>
</feature>
<name>A0AAV2JYY6_KNICA</name>
<accession>A0AAV2JYY6</accession>
<keyword evidence="4" id="KW-1185">Reference proteome</keyword>